<keyword evidence="3" id="KW-1185">Reference proteome</keyword>
<dbReference type="PANTHER" id="PTHR34846">
    <property type="entry name" value="4-CARBOXYMUCONOLACTONE DECARBOXYLASE FAMILY PROTEIN (AFU_ORTHOLOGUE AFUA_6G11590)"/>
    <property type="match status" value="1"/>
</dbReference>
<dbReference type="EMBL" id="JABWMJ010000004">
    <property type="protein sequence ID" value="NUZ06358.1"/>
    <property type="molecule type" value="Genomic_DNA"/>
</dbReference>
<evidence type="ECO:0000259" key="1">
    <source>
        <dbReference type="Pfam" id="PF02627"/>
    </source>
</evidence>
<gene>
    <name evidence="2" type="ORF">HQN59_11365</name>
</gene>
<feature type="domain" description="Carboxymuconolactone decarboxylase-like" evidence="1">
    <location>
        <begin position="43"/>
        <end position="126"/>
    </location>
</feature>
<reference evidence="2 3" key="1">
    <citation type="submission" date="2020-06" db="EMBL/GenBank/DDBJ databases">
        <title>Schlegella sp. ID0723 isolated from air conditioner.</title>
        <authorList>
            <person name="Kim D.Y."/>
            <person name="Kim D.-U."/>
        </authorList>
    </citation>
    <scope>NUCLEOTIDE SEQUENCE [LARGE SCALE GENOMIC DNA]</scope>
    <source>
        <strain evidence="2 3">ID0723</strain>
    </source>
</reference>
<dbReference type="PANTHER" id="PTHR34846:SF11">
    <property type="entry name" value="4-CARBOXYMUCONOLACTONE DECARBOXYLASE FAMILY PROTEIN (AFU_ORTHOLOGUE AFUA_6G11590)"/>
    <property type="match status" value="1"/>
</dbReference>
<organism evidence="2 3">
    <name type="scientific">Piscinibacter koreensis</name>
    <dbReference type="NCBI Taxonomy" id="2742824"/>
    <lineage>
        <taxon>Bacteria</taxon>
        <taxon>Pseudomonadati</taxon>
        <taxon>Pseudomonadota</taxon>
        <taxon>Betaproteobacteria</taxon>
        <taxon>Burkholderiales</taxon>
        <taxon>Sphaerotilaceae</taxon>
        <taxon>Piscinibacter</taxon>
    </lineage>
</organism>
<protein>
    <submittedName>
        <fullName evidence="2">Carboxymuconolactone decarboxylase family protein</fullName>
    </submittedName>
</protein>
<accession>A0A7Y6NNA8</accession>
<dbReference type="InterPro" id="IPR029032">
    <property type="entry name" value="AhpD-like"/>
</dbReference>
<dbReference type="Gene3D" id="1.20.1290.10">
    <property type="entry name" value="AhpD-like"/>
    <property type="match status" value="1"/>
</dbReference>
<dbReference type="GO" id="GO:0051920">
    <property type="term" value="F:peroxiredoxin activity"/>
    <property type="evidence" value="ECO:0007669"/>
    <property type="project" value="InterPro"/>
</dbReference>
<proteinExistence type="predicted"/>
<dbReference type="AlphaFoldDB" id="A0A7Y6NNA8"/>
<evidence type="ECO:0000313" key="2">
    <source>
        <dbReference type="EMBL" id="NUZ06358.1"/>
    </source>
</evidence>
<sequence>MSRLPFVPEQPEDPQVADVFQRLRKRWQGAPVLHLYRLLGWAPGLLPAWMEFGHALRFKTSSPAALRELMIVRSGQLQQAEYEWKHHWVAALDEGVPEQKLHALEHWQTSDIYSEAERAVLALAEDTAIKCGATEATINALKAVLPNEQLVELVVIAGFYACVGRVVNSLDVPIEPGFETMLPLDEKFSAP</sequence>
<dbReference type="SUPFAM" id="SSF69118">
    <property type="entry name" value="AhpD-like"/>
    <property type="match status" value="1"/>
</dbReference>
<dbReference type="RefSeq" id="WP_176069186.1">
    <property type="nucleotide sequence ID" value="NZ_JABWMJ010000004.1"/>
</dbReference>
<dbReference type="InterPro" id="IPR003779">
    <property type="entry name" value="CMD-like"/>
</dbReference>
<comment type="caution">
    <text evidence="2">The sequence shown here is derived from an EMBL/GenBank/DDBJ whole genome shotgun (WGS) entry which is preliminary data.</text>
</comment>
<dbReference type="Pfam" id="PF02627">
    <property type="entry name" value="CMD"/>
    <property type="match status" value="1"/>
</dbReference>
<name>A0A7Y6NNA8_9BURK</name>
<dbReference type="Proteomes" id="UP000529637">
    <property type="component" value="Unassembled WGS sequence"/>
</dbReference>
<evidence type="ECO:0000313" key="3">
    <source>
        <dbReference type="Proteomes" id="UP000529637"/>
    </source>
</evidence>